<organism evidence="1 2">
    <name type="scientific">Acetobacter nitrogenifigens DSM 23921 = NBRC 105050</name>
    <dbReference type="NCBI Taxonomy" id="1120919"/>
    <lineage>
        <taxon>Bacteria</taxon>
        <taxon>Pseudomonadati</taxon>
        <taxon>Pseudomonadota</taxon>
        <taxon>Alphaproteobacteria</taxon>
        <taxon>Acetobacterales</taxon>
        <taxon>Acetobacteraceae</taxon>
        <taxon>Acetobacter</taxon>
    </lineage>
</organism>
<dbReference type="AlphaFoldDB" id="A0A511XFH9"/>
<proteinExistence type="predicted"/>
<sequence length="101" mass="11446">MTTVLPFDLPGRKRGENTRDGMWAVVALIGRTRKVANIYPTREAALTDCAWRRDQVRAYAHFLEQSLDPAPTYHIAPIHRAELPKGWKPMPALGVLHGRFV</sequence>
<gene>
    <name evidence="1" type="ORF">ANI02nite_35720</name>
</gene>
<reference evidence="1 2" key="1">
    <citation type="submission" date="2019-07" db="EMBL/GenBank/DDBJ databases">
        <title>Whole genome shotgun sequence of Acetobacter nitrogenifigens NBRC 105050.</title>
        <authorList>
            <person name="Hosoyama A."/>
            <person name="Uohara A."/>
            <person name="Ohji S."/>
            <person name="Ichikawa N."/>
        </authorList>
    </citation>
    <scope>NUCLEOTIDE SEQUENCE [LARGE SCALE GENOMIC DNA]</scope>
    <source>
        <strain evidence="1 2">NBRC 105050</strain>
    </source>
</reference>
<name>A0A511XFH9_9PROT</name>
<dbReference type="RefSeq" id="WP_026399159.1">
    <property type="nucleotide sequence ID" value="NZ_AUBI01000038.1"/>
</dbReference>
<accession>A0A511XFH9</accession>
<dbReference type="EMBL" id="BJYF01000059">
    <property type="protein sequence ID" value="GEN61688.1"/>
    <property type="molecule type" value="Genomic_DNA"/>
</dbReference>
<evidence type="ECO:0000313" key="1">
    <source>
        <dbReference type="EMBL" id="GEN61688.1"/>
    </source>
</evidence>
<dbReference type="Proteomes" id="UP000321635">
    <property type="component" value="Unassembled WGS sequence"/>
</dbReference>
<keyword evidence="2" id="KW-1185">Reference proteome</keyword>
<evidence type="ECO:0000313" key="2">
    <source>
        <dbReference type="Proteomes" id="UP000321635"/>
    </source>
</evidence>
<protein>
    <submittedName>
        <fullName evidence="1">Uncharacterized protein</fullName>
    </submittedName>
</protein>
<dbReference type="OrthoDB" id="7278892at2"/>
<comment type="caution">
    <text evidence="1">The sequence shown here is derived from an EMBL/GenBank/DDBJ whole genome shotgun (WGS) entry which is preliminary data.</text>
</comment>
<dbReference type="STRING" id="1120919.GCA_000429165_03802"/>